<keyword evidence="2" id="KW-1185">Reference proteome</keyword>
<name>A0ABT2Q0L7_9MOLU</name>
<protein>
    <submittedName>
        <fullName evidence="1">Uncharacterized protein</fullName>
    </submittedName>
</protein>
<dbReference type="RefSeq" id="WP_262096815.1">
    <property type="nucleotide sequence ID" value="NZ_JAOEGN010000015.1"/>
</dbReference>
<organism evidence="1 2">
    <name type="scientific">Paracholeplasma vituli</name>
    <dbReference type="NCBI Taxonomy" id="69473"/>
    <lineage>
        <taxon>Bacteria</taxon>
        <taxon>Bacillati</taxon>
        <taxon>Mycoplasmatota</taxon>
        <taxon>Mollicutes</taxon>
        <taxon>Acholeplasmatales</taxon>
        <taxon>Acholeplasmataceae</taxon>
        <taxon>Paracholeplasma</taxon>
    </lineage>
</organism>
<accession>A0ABT2Q0L7</accession>
<reference evidence="2" key="1">
    <citation type="submission" date="2023-07" db="EMBL/GenBank/DDBJ databases">
        <title>Novel Mycoplasma species identified in domestic and wild animals.</title>
        <authorList>
            <person name="Volokhov D.V."/>
            <person name="Furtak V.A."/>
            <person name="Zagorodnyaya T.A."/>
        </authorList>
    </citation>
    <scope>NUCLEOTIDE SEQUENCE [LARGE SCALE GENOMIC DNA]</scope>
    <source>
        <strain evidence="2">92-19</strain>
    </source>
</reference>
<proteinExistence type="predicted"/>
<dbReference type="EMBL" id="JAOEGN010000015">
    <property type="protein sequence ID" value="MCU0105502.1"/>
    <property type="molecule type" value="Genomic_DNA"/>
</dbReference>
<evidence type="ECO:0000313" key="1">
    <source>
        <dbReference type="EMBL" id="MCU0105502.1"/>
    </source>
</evidence>
<sequence>MVFPFGDQTPEKNRNRVFLDIVRLDDLSRFESFSIQLIEKGYGMSASFKPRTGFIALPLNQKDKQIGYVGVHVVAEQVYHGAKLYSLDEFLQKKV</sequence>
<gene>
    <name evidence="1" type="ORF">N7603_07505</name>
</gene>
<evidence type="ECO:0000313" key="2">
    <source>
        <dbReference type="Proteomes" id="UP001209076"/>
    </source>
</evidence>
<comment type="caution">
    <text evidence="1">The sequence shown here is derived from an EMBL/GenBank/DDBJ whole genome shotgun (WGS) entry which is preliminary data.</text>
</comment>
<dbReference type="Proteomes" id="UP001209076">
    <property type="component" value="Unassembled WGS sequence"/>
</dbReference>